<name>A0A286E2A5_9NEIS</name>
<dbReference type="Proteomes" id="UP000219669">
    <property type="component" value="Unassembled WGS sequence"/>
</dbReference>
<sequence>MLSAILHGKKTGTGFAGVRLKIGETQGAEDVLTASVFERIAYLPDEIFIQFIKNLICQDDNIKELAEIEFWTTWTLNHESRVEPDVVLKMNNGQTIIVEAKRYDFLQQQYRAQLANQIIAAYENDIINPIMLTVGGLNDYTAKTRQILQDGINVILEKTDLQLEYQLYSVSWQQIYLALEKAIQIHNGQYLQRMLSDIRQAYDWHGIRYQPYRWLEELTPQSIAHTQLPTIFKHKNSWTALQPVGLIHQHFPSFLGR</sequence>
<reference evidence="1 2" key="1">
    <citation type="submission" date="2017-09" db="EMBL/GenBank/DDBJ databases">
        <authorList>
            <person name="Ehlers B."/>
            <person name="Leendertz F.H."/>
        </authorList>
    </citation>
    <scope>NUCLEOTIDE SEQUENCE [LARGE SCALE GENOMIC DNA]</scope>
    <source>
        <strain evidence="1 2">DSM 16848</strain>
    </source>
</reference>
<evidence type="ECO:0000313" key="2">
    <source>
        <dbReference type="Proteomes" id="UP000219669"/>
    </source>
</evidence>
<keyword evidence="2" id="KW-1185">Reference proteome</keyword>
<dbReference type="RefSeq" id="WP_097113231.1">
    <property type="nucleotide sequence ID" value="NZ_CP083931.1"/>
</dbReference>
<evidence type="ECO:0000313" key="1">
    <source>
        <dbReference type="EMBL" id="SOD65021.1"/>
    </source>
</evidence>
<proteinExistence type="predicted"/>
<dbReference type="AlphaFoldDB" id="A0A286E2A5"/>
<dbReference type="OrthoDB" id="8370100at2"/>
<protein>
    <submittedName>
        <fullName evidence="1">Uncharacterized protein</fullName>
    </submittedName>
</protein>
<gene>
    <name evidence="1" type="ORF">SAMN02746062_00161</name>
</gene>
<dbReference type="EMBL" id="OCNF01000001">
    <property type="protein sequence ID" value="SOD65021.1"/>
    <property type="molecule type" value="Genomic_DNA"/>
</dbReference>
<accession>A0A286E2A5</accession>
<organism evidence="1 2">
    <name type="scientific">Alysiella filiformis DSM 16848</name>
    <dbReference type="NCBI Taxonomy" id="1120981"/>
    <lineage>
        <taxon>Bacteria</taxon>
        <taxon>Pseudomonadati</taxon>
        <taxon>Pseudomonadota</taxon>
        <taxon>Betaproteobacteria</taxon>
        <taxon>Neisseriales</taxon>
        <taxon>Neisseriaceae</taxon>
        <taxon>Alysiella</taxon>
    </lineage>
</organism>